<evidence type="ECO:0000313" key="3">
    <source>
        <dbReference type="Proteomes" id="UP000447434"/>
    </source>
</evidence>
<reference evidence="3" key="1">
    <citation type="journal article" date="2020" name="Nat. Commun.">
        <title>Genome sequence of the cluster root forming white lupin.</title>
        <authorList>
            <person name="Hufnagel B."/>
            <person name="Marques A."/>
            <person name="Soriano A."/>
            <person name="Marques L."/>
            <person name="Divol F."/>
            <person name="Doumas P."/>
            <person name="Sallet E."/>
            <person name="Mancinotti D."/>
            <person name="Carrere S."/>
            <person name="Marande W."/>
            <person name="Arribat S."/>
            <person name="Keller J."/>
            <person name="Huneau C."/>
            <person name="Blein T."/>
            <person name="Aime D."/>
            <person name="Laguerre M."/>
            <person name="Taylor J."/>
            <person name="Schubert V."/>
            <person name="Nelson M."/>
            <person name="Geu-Flores F."/>
            <person name="Crespi M."/>
            <person name="Gallardo-Guerrero K."/>
            <person name="Delaux P.-M."/>
            <person name="Salse J."/>
            <person name="Berges H."/>
            <person name="Guyot R."/>
            <person name="Gouzy J."/>
            <person name="Peret B."/>
        </authorList>
    </citation>
    <scope>NUCLEOTIDE SEQUENCE [LARGE SCALE GENOMIC DNA]</scope>
    <source>
        <strain evidence="3">cv. Amiga</strain>
    </source>
</reference>
<protein>
    <submittedName>
        <fullName evidence="2">Uncharacterized protein</fullName>
    </submittedName>
</protein>
<organism evidence="2 3">
    <name type="scientific">Lupinus albus</name>
    <name type="common">White lupine</name>
    <name type="synonym">Lupinus termis</name>
    <dbReference type="NCBI Taxonomy" id="3870"/>
    <lineage>
        <taxon>Eukaryota</taxon>
        <taxon>Viridiplantae</taxon>
        <taxon>Streptophyta</taxon>
        <taxon>Embryophyta</taxon>
        <taxon>Tracheophyta</taxon>
        <taxon>Spermatophyta</taxon>
        <taxon>Magnoliopsida</taxon>
        <taxon>eudicotyledons</taxon>
        <taxon>Gunneridae</taxon>
        <taxon>Pentapetalae</taxon>
        <taxon>rosids</taxon>
        <taxon>fabids</taxon>
        <taxon>Fabales</taxon>
        <taxon>Fabaceae</taxon>
        <taxon>Papilionoideae</taxon>
        <taxon>50 kb inversion clade</taxon>
        <taxon>genistoids sensu lato</taxon>
        <taxon>core genistoids</taxon>
        <taxon>Genisteae</taxon>
        <taxon>Lupinus</taxon>
    </lineage>
</organism>
<keyword evidence="1" id="KW-0472">Membrane</keyword>
<dbReference type="EMBL" id="WOCE01000017">
    <property type="protein sequence ID" value="KAE9595452.1"/>
    <property type="molecule type" value="Genomic_DNA"/>
</dbReference>
<keyword evidence="1" id="KW-1133">Transmembrane helix</keyword>
<sequence>MNPQKKGWLYVFFCVLFFACVCGCFIICENYTVNCIYESVTSSFTSNPPFTV</sequence>
<gene>
    <name evidence="2" type="ORF">Lalb_Chr17g0338941</name>
</gene>
<name>A0A6A4P1I0_LUPAL</name>
<feature type="transmembrane region" description="Helical" evidence="1">
    <location>
        <begin position="7"/>
        <end position="27"/>
    </location>
</feature>
<evidence type="ECO:0000256" key="1">
    <source>
        <dbReference type="SAM" id="Phobius"/>
    </source>
</evidence>
<evidence type="ECO:0000313" key="2">
    <source>
        <dbReference type="EMBL" id="KAE9595452.1"/>
    </source>
</evidence>
<accession>A0A6A4P1I0</accession>
<dbReference type="Proteomes" id="UP000447434">
    <property type="component" value="Chromosome 17"/>
</dbReference>
<keyword evidence="3" id="KW-1185">Reference proteome</keyword>
<dbReference type="AlphaFoldDB" id="A0A6A4P1I0"/>
<dbReference type="PROSITE" id="PS51257">
    <property type="entry name" value="PROKAR_LIPOPROTEIN"/>
    <property type="match status" value="1"/>
</dbReference>
<proteinExistence type="predicted"/>
<keyword evidence="1" id="KW-0812">Transmembrane</keyword>
<comment type="caution">
    <text evidence="2">The sequence shown here is derived from an EMBL/GenBank/DDBJ whole genome shotgun (WGS) entry which is preliminary data.</text>
</comment>